<dbReference type="OrthoDB" id="2432613at2759"/>
<dbReference type="Proteomes" id="UP000095085">
    <property type="component" value="Unassembled WGS sequence"/>
</dbReference>
<dbReference type="STRING" id="984485.A0A1E4RE37"/>
<dbReference type="EMBL" id="KV454544">
    <property type="protein sequence ID" value="ODV65510.1"/>
    <property type="molecule type" value="Genomic_DNA"/>
</dbReference>
<evidence type="ECO:0000259" key="6">
    <source>
        <dbReference type="Pfam" id="PF05390"/>
    </source>
</evidence>
<protein>
    <submittedName>
        <fullName evidence="8">Uncharacterized protein</fullName>
    </submittedName>
</protein>
<evidence type="ECO:0000256" key="1">
    <source>
        <dbReference type="ARBA" id="ARBA00004010"/>
    </source>
</evidence>
<evidence type="ECO:0000259" key="7">
    <source>
        <dbReference type="Pfam" id="PF10342"/>
    </source>
</evidence>
<dbReference type="GO" id="GO:0042546">
    <property type="term" value="P:cell wall biogenesis"/>
    <property type="evidence" value="ECO:0007669"/>
    <property type="project" value="InterPro"/>
</dbReference>
<dbReference type="InterPro" id="IPR008659">
    <property type="entry name" value="Kre9/Knh1_C"/>
</dbReference>
<feature type="domain" description="Yeast cell wall synthesis Kre9/Knh1 C-terminal" evidence="6">
    <location>
        <begin position="174"/>
        <end position="266"/>
    </location>
</feature>
<evidence type="ECO:0000256" key="2">
    <source>
        <dbReference type="ARBA" id="ARBA00006816"/>
    </source>
</evidence>
<dbReference type="Pfam" id="PF10342">
    <property type="entry name" value="Kre9_KNH"/>
    <property type="match status" value="1"/>
</dbReference>
<sequence>MIFLIKIVIIFSIIRLGLADVSILQSVKSPIFHPNDNGEVEIDITWIDDGFQPHVSKITHFTISLFGGSNNDMRNIKTLAPNITLSSVEKNGSAAKPNWNYQVKFNQNTTGNGWYFFQVVSTIGDFETYTIHYSQRFQLLNMAKNTTNTHWQNLPPPAADTTTSRATSKDNRMSEYFTVPYAGQTGSIRYAPMMPTVDTTTTNKRWQTRLSKPSLTTFTKVDQTAPTVAYTITQPQTQVFVTSANTAKPTQNPSSWYPASKLIKLTPSIK</sequence>
<keyword evidence="3 5" id="KW-0732">Signal</keyword>
<dbReference type="GeneID" id="30998229"/>
<dbReference type="GO" id="GO:0005576">
    <property type="term" value="C:extracellular region"/>
    <property type="evidence" value="ECO:0007669"/>
    <property type="project" value="TreeGrafter"/>
</dbReference>
<reference evidence="9" key="1">
    <citation type="submission" date="2016-05" db="EMBL/GenBank/DDBJ databases">
        <title>Comparative genomics of biotechnologically important yeasts.</title>
        <authorList>
            <consortium name="DOE Joint Genome Institute"/>
            <person name="Riley R."/>
            <person name="Haridas S."/>
            <person name="Wolfe K.H."/>
            <person name="Lopes M.R."/>
            <person name="Hittinger C.T."/>
            <person name="Goker M."/>
            <person name="Salamov A."/>
            <person name="Wisecaver J."/>
            <person name="Long T.M."/>
            <person name="Aerts A.L."/>
            <person name="Barry K."/>
            <person name="Choi C."/>
            <person name="Clum A."/>
            <person name="Coughlan A.Y."/>
            <person name="Deshpande S."/>
            <person name="Douglass A.P."/>
            <person name="Hanson S.J."/>
            <person name="Klenk H.-P."/>
            <person name="Labutti K."/>
            <person name="Lapidus A."/>
            <person name="Lindquist E."/>
            <person name="Lipzen A."/>
            <person name="Meier-Kolthoff J.P."/>
            <person name="Ohm R.A."/>
            <person name="Otillar R.P."/>
            <person name="Pangilinan J."/>
            <person name="Peng Y."/>
            <person name="Rokas A."/>
            <person name="Rosa C.A."/>
            <person name="Scheuner C."/>
            <person name="Sibirny A.A."/>
            <person name="Slot J.C."/>
            <person name="Stielow J.B."/>
            <person name="Sun H."/>
            <person name="Kurtzman C.P."/>
            <person name="Blackwell M."/>
            <person name="Grigoriev I.V."/>
            <person name="Jeffries T.W."/>
        </authorList>
    </citation>
    <scope>NUCLEOTIDE SEQUENCE [LARGE SCALE GENOMIC DNA]</scope>
    <source>
        <strain evidence="9">NRRL Y-1933</strain>
    </source>
</reference>
<dbReference type="PANTHER" id="PTHR28154">
    <property type="entry name" value="CELL WALL SYNTHESIS PROTEIN KNH1-RELATED"/>
    <property type="match status" value="1"/>
</dbReference>
<feature type="region of interest" description="Disordered" evidence="4">
    <location>
        <begin position="150"/>
        <end position="170"/>
    </location>
</feature>
<organism evidence="8 9">
    <name type="scientific">Hyphopichia burtonii NRRL Y-1933</name>
    <dbReference type="NCBI Taxonomy" id="984485"/>
    <lineage>
        <taxon>Eukaryota</taxon>
        <taxon>Fungi</taxon>
        <taxon>Dikarya</taxon>
        <taxon>Ascomycota</taxon>
        <taxon>Saccharomycotina</taxon>
        <taxon>Pichiomycetes</taxon>
        <taxon>Debaryomycetaceae</taxon>
        <taxon>Hyphopichia</taxon>
    </lineage>
</organism>
<gene>
    <name evidence="8" type="ORF">HYPBUDRAFT_7689</name>
</gene>
<feature type="chain" id="PRO_5009162261" evidence="5">
    <location>
        <begin position="20"/>
        <end position="270"/>
    </location>
</feature>
<evidence type="ECO:0000256" key="5">
    <source>
        <dbReference type="SAM" id="SignalP"/>
    </source>
</evidence>
<keyword evidence="9" id="KW-1185">Reference proteome</keyword>
<feature type="signal peptide" evidence="5">
    <location>
        <begin position="1"/>
        <end position="19"/>
    </location>
</feature>
<dbReference type="PANTHER" id="PTHR28154:SF1">
    <property type="entry name" value="CELL WALL SYNTHESIS PROTEIN KNH1-RELATED"/>
    <property type="match status" value="1"/>
</dbReference>
<dbReference type="AlphaFoldDB" id="A0A1E4RE37"/>
<dbReference type="GO" id="GO:0006078">
    <property type="term" value="P:(1-&gt;6)-beta-D-glucan biosynthetic process"/>
    <property type="evidence" value="ECO:0007669"/>
    <property type="project" value="InterPro"/>
</dbReference>
<name>A0A1E4RE37_9ASCO</name>
<dbReference type="InterPro" id="IPR018466">
    <property type="entry name" value="Kre9/Knh1-like_N"/>
</dbReference>
<evidence type="ECO:0000313" key="8">
    <source>
        <dbReference type="EMBL" id="ODV65510.1"/>
    </source>
</evidence>
<feature type="domain" description="Yeast cell wall synthesis Kre9/Knh1-like N-terminal" evidence="7">
    <location>
        <begin position="37"/>
        <end position="139"/>
    </location>
</feature>
<evidence type="ECO:0000313" key="9">
    <source>
        <dbReference type="Proteomes" id="UP000095085"/>
    </source>
</evidence>
<dbReference type="GO" id="GO:0031505">
    <property type="term" value="P:fungal-type cell wall organization"/>
    <property type="evidence" value="ECO:0007669"/>
    <property type="project" value="TreeGrafter"/>
</dbReference>
<comment type="similarity">
    <text evidence="2">Belongs to the KRE9/KNH1 family.</text>
</comment>
<evidence type="ECO:0000256" key="4">
    <source>
        <dbReference type="SAM" id="MobiDB-lite"/>
    </source>
</evidence>
<dbReference type="InterPro" id="IPR045328">
    <property type="entry name" value="Kre9/Knh1"/>
</dbReference>
<dbReference type="RefSeq" id="XP_020074577.1">
    <property type="nucleotide sequence ID" value="XM_020223680.1"/>
</dbReference>
<accession>A0A1E4RE37</accession>
<dbReference type="Pfam" id="PF05390">
    <property type="entry name" value="Kre9_KNH1_C"/>
    <property type="match status" value="1"/>
</dbReference>
<evidence type="ECO:0000256" key="3">
    <source>
        <dbReference type="ARBA" id="ARBA00022729"/>
    </source>
</evidence>
<comment type="function">
    <text evidence="1">Involved in cell wall beta(1-&gt;6) glucan synthesis.</text>
</comment>
<proteinExistence type="inferred from homology"/>